<dbReference type="PANTHER" id="PTHR33678:SF1">
    <property type="entry name" value="BLL1576 PROTEIN"/>
    <property type="match status" value="1"/>
</dbReference>
<dbReference type="InterPro" id="IPR004291">
    <property type="entry name" value="Transposase_IS66_central"/>
</dbReference>
<dbReference type="NCBIfam" id="NF033517">
    <property type="entry name" value="transpos_IS66"/>
    <property type="match status" value="1"/>
</dbReference>
<evidence type="ECO:0000259" key="2">
    <source>
        <dbReference type="Pfam" id="PF03050"/>
    </source>
</evidence>
<gene>
    <name evidence="3" type="ORF">IPK02_22160</name>
</gene>
<evidence type="ECO:0000313" key="3">
    <source>
        <dbReference type="EMBL" id="MBK7956431.1"/>
    </source>
</evidence>
<comment type="caution">
    <text evidence="3">The sequence shown here is derived from an EMBL/GenBank/DDBJ whole genome shotgun (WGS) entry which is preliminary data.</text>
</comment>
<dbReference type="InterPro" id="IPR052344">
    <property type="entry name" value="Transposase-related"/>
</dbReference>
<dbReference type="PANTHER" id="PTHR33678">
    <property type="entry name" value="BLL1576 PROTEIN"/>
    <property type="match status" value="1"/>
</dbReference>
<feature type="compositionally biased region" description="Basic and acidic residues" evidence="1">
    <location>
        <begin position="91"/>
        <end position="104"/>
    </location>
</feature>
<dbReference type="Proteomes" id="UP000706151">
    <property type="component" value="Unassembled WGS sequence"/>
</dbReference>
<dbReference type="Pfam" id="PF03050">
    <property type="entry name" value="DDE_Tnp_IS66"/>
    <property type="match status" value="1"/>
</dbReference>
<evidence type="ECO:0000256" key="1">
    <source>
        <dbReference type="SAM" id="MobiDB-lite"/>
    </source>
</evidence>
<feature type="domain" description="Transposase IS66 central" evidence="2">
    <location>
        <begin position="274"/>
        <end position="491"/>
    </location>
</feature>
<evidence type="ECO:0000313" key="4">
    <source>
        <dbReference type="Proteomes" id="UP000706151"/>
    </source>
</evidence>
<name>A0A935TD61_9PROT</name>
<organism evidence="3 4">
    <name type="scientific">Candidatus Accumulibacter affinis</name>
    <dbReference type="NCBI Taxonomy" id="2954384"/>
    <lineage>
        <taxon>Bacteria</taxon>
        <taxon>Pseudomonadati</taxon>
        <taxon>Pseudomonadota</taxon>
        <taxon>Betaproteobacteria</taxon>
        <taxon>Candidatus Accumulibacter</taxon>
    </lineage>
</organism>
<proteinExistence type="predicted"/>
<dbReference type="AlphaFoldDB" id="A0A935TD61"/>
<feature type="region of interest" description="Disordered" evidence="1">
    <location>
        <begin position="91"/>
        <end position="135"/>
    </location>
</feature>
<protein>
    <submittedName>
        <fullName evidence="3">IS66 family transposase</fullName>
    </submittedName>
</protein>
<reference evidence="3 4" key="1">
    <citation type="submission" date="2020-10" db="EMBL/GenBank/DDBJ databases">
        <title>Connecting structure to function with the recovery of over 1000 high-quality activated sludge metagenome-assembled genomes encoding full-length rRNA genes using long-read sequencing.</title>
        <authorList>
            <person name="Singleton C.M."/>
            <person name="Petriglieri F."/>
            <person name="Kristensen J.M."/>
            <person name="Kirkegaard R.H."/>
            <person name="Michaelsen T.Y."/>
            <person name="Andersen M.H."/>
            <person name="Karst S.M."/>
            <person name="Dueholm M.S."/>
            <person name="Nielsen P.H."/>
            <person name="Albertsen M."/>
        </authorList>
    </citation>
    <scope>NUCLEOTIDE SEQUENCE [LARGE SCALE GENOMIC DNA]</scope>
    <source>
        <strain evidence="3">Fred_18-Q3-R57-64_BAT3C.720</strain>
    </source>
</reference>
<dbReference type="EMBL" id="JADJOT010000012">
    <property type="protein sequence ID" value="MBK7956431.1"/>
    <property type="molecule type" value="Genomic_DNA"/>
</dbReference>
<sequence>MSSGSDITCVASATSKGKLAPFAQVLVTLTKEEHIQLRWEANSWKRQHQQALTRIEQLKADHRLAMEQAAQREAALRSELEKAEGKIRDLQKRLFGRKSERSSSAEKAPGVDAKSPRPRGQQSGAAGHGRARESHLPAQVETIELDCPHCPACGLGYADFPGTEDSEILEIDVKPYRRVIRRQRYRRTGQCPGTPGHPDRASAGAVDPARQVRGIDLGAPPAVQVLVWPADASTAPGLVGLRTDALAGDPDRRTAHPGPAIRAAGKSAALPTAERERWHADETRWMVFAEREGKIGHRWYLWVFHSESVIHFVLDPTRSAQVPIAELSDSEGGIVICDRYSGYQKLARILGTILLAFCWAHQRRDFIELANAHPDLSGWALSWVERIGELYHLNEARLAVRADPVQWAERDDRLRQAVAQMTTERATGLANPALKAPARKVLQSMQKHWSGLTVFVDHPEVPMDNHVAERDQRGPVVARKNFYGSGSEWAGALAARMFRLLMTMRLWGSIPARG</sequence>
<accession>A0A935TD61</accession>